<dbReference type="GO" id="GO:0004674">
    <property type="term" value="F:protein serine/threonine kinase activity"/>
    <property type="evidence" value="ECO:0007669"/>
    <property type="project" value="TreeGrafter"/>
</dbReference>
<dbReference type="PROSITE" id="PS50011">
    <property type="entry name" value="PROTEIN_KINASE_DOM"/>
    <property type="match status" value="1"/>
</dbReference>
<keyword evidence="4" id="KW-1185">Reference proteome</keyword>
<dbReference type="EMBL" id="CAXDID020000123">
    <property type="protein sequence ID" value="CAL6032494.1"/>
    <property type="molecule type" value="Genomic_DNA"/>
</dbReference>
<dbReference type="InterPro" id="IPR008271">
    <property type="entry name" value="Ser/Thr_kinase_AS"/>
</dbReference>
<comment type="caution">
    <text evidence="2">The sequence shown here is derived from an EMBL/GenBank/DDBJ whole genome shotgun (WGS) entry which is preliminary data.</text>
</comment>
<keyword evidence="3" id="KW-0418">Kinase</keyword>
<sequence>MFNNNITLNNYQVINYIASGSFAHCVLASHPVHNKCALLISKDRDDLEYRMNFQTQFGHLECMSKAFEFFEVNITSTEKLVADKIIPGVLQEGRQFVLATEYYETSFSQFMKSSHRPKKNEMFRKLMAALADWHSKKYFHLDLKPANIFVVDDEPVLIDFGLSYYPGCQVNQLPVVDPLMDPRKEVVISSLKNTGAYAPKHDVYQGYIAASKFDVYCIGAMLHEELVGRLPGKPVSRDSKSFEKLSQTLGPNAADLLAGMLDQDQAKRYSLSQAVNHPYFNKSGKASDLQKFQFCNNARNFSTINENSKQPLSFVDDIVKVVPSKQQQLFDEQQPNKLLQYSNLLFRNNSVLLYNLRNQLLFQPIITQYKIQTSYYFENSSCSMGVKSNKKLIKISKPPKIFIQRAIQISLSEITTEFQAPTYLSSVFPSNFMLSPKQYQTDARCSVSSIRLSVLHTPKQADISYGSDDRQF</sequence>
<dbReference type="GO" id="GO:0044773">
    <property type="term" value="P:mitotic DNA damage checkpoint signaling"/>
    <property type="evidence" value="ECO:0007669"/>
    <property type="project" value="TreeGrafter"/>
</dbReference>
<proteinExistence type="predicted"/>
<dbReference type="SMART" id="SM00220">
    <property type="entry name" value="S_TKc"/>
    <property type="match status" value="1"/>
</dbReference>
<name>A0AA86RG30_9EUKA</name>
<dbReference type="AlphaFoldDB" id="A0AA86RG30"/>
<reference evidence="2" key="1">
    <citation type="submission" date="2023-06" db="EMBL/GenBank/DDBJ databases">
        <authorList>
            <person name="Kurt Z."/>
        </authorList>
    </citation>
    <scope>NUCLEOTIDE SEQUENCE</scope>
</reference>
<dbReference type="GO" id="GO:0005737">
    <property type="term" value="C:cytoplasm"/>
    <property type="evidence" value="ECO:0007669"/>
    <property type="project" value="TreeGrafter"/>
</dbReference>
<organism evidence="2">
    <name type="scientific">Hexamita inflata</name>
    <dbReference type="NCBI Taxonomy" id="28002"/>
    <lineage>
        <taxon>Eukaryota</taxon>
        <taxon>Metamonada</taxon>
        <taxon>Diplomonadida</taxon>
        <taxon>Hexamitidae</taxon>
        <taxon>Hexamitinae</taxon>
        <taxon>Hexamita</taxon>
    </lineage>
</organism>
<evidence type="ECO:0000259" key="1">
    <source>
        <dbReference type="PROSITE" id="PS50011"/>
    </source>
</evidence>
<gene>
    <name evidence="3" type="ORF">HINF_LOCUS34510</name>
    <name evidence="2" type="ORF">HINF_LOCUS54070</name>
</gene>
<dbReference type="EMBL" id="CATOUU010001007">
    <property type="protein sequence ID" value="CAI9966425.1"/>
    <property type="molecule type" value="Genomic_DNA"/>
</dbReference>
<feature type="domain" description="Protein kinase" evidence="1">
    <location>
        <begin position="11"/>
        <end position="280"/>
    </location>
</feature>
<dbReference type="PANTHER" id="PTHR44167:SF24">
    <property type="entry name" value="SERINE_THREONINE-PROTEIN KINASE CHK2"/>
    <property type="match status" value="1"/>
</dbReference>
<dbReference type="Gene3D" id="1.10.510.10">
    <property type="entry name" value="Transferase(Phosphotransferase) domain 1"/>
    <property type="match status" value="1"/>
</dbReference>
<dbReference type="Pfam" id="PF00069">
    <property type="entry name" value="Pkinase"/>
    <property type="match status" value="1"/>
</dbReference>
<reference evidence="3 4" key="2">
    <citation type="submission" date="2024-07" db="EMBL/GenBank/DDBJ databases">
        <authorList>
            <person name="Akdeniz Z."/>
        </authorList>
    </citation>
    <scope>NUCLEOTIDE SEQUENCE [LARGE SCALE GENOMIC DNA]</scope>
</reference>
<keyword evidence="3" id="KW-0808">Transferase</keyword>
<dbReference type="InterPro" id="IPR000719">
    <property type="entry name" value="Prot_kinase_dom"/>
</dbReference>
<dbReference type="PROSITE" id="PS00108">
    <property type="entry name" value="PROTEIN_KINASE_ST"/>
    <property type="match status" value="1"/>
</dbReference>
<protein>
    <submittedName>
        <fullName evidence="2">CAMK CAMKL</fullName>
    </submittedName>
    <submittedName>
        <fullName evidence="3">Kinase</fullName>
    </submittedName>
</protein>
<accession>A0AA86RG30</accession>
<dbReference type="Proteomes" id="UP001642409">
    <property type="component" value="Unassembled WGS sequence"/>
</dbReference>
<evidence type="ECO:0000313" key="2">
    <source>
        <dbReference type="EMBL" id="CAI9966425.1"/>
    </source>
</evidence>
<dbReference type="GO" id="GO:0005634">
    <property type="term" value="C:nucleus"/>
    <property type="evidence" value="ECO:0007669"/>
    <property type="project" value="TreeGrafter"/>
</dbReference>
<dbReference type="PANTHER" id="PTHR44167">
    <property type="entry name" value="OVARIAN-SPECIFIC SERINE/THREONINE-PROTEIN KINASE LOK-RELATED"/>
    <property type="match status" value="1"/>
</dbReference>
<dbReference type="GO" id="GO:0005524">
    <property type="term" value="F:ATP binding"/>
    <property type="evidence" value="ECO:0007669"/>
    <property type="project" value="InterPro"/>
</dbReference>
<dbReference type="InterPro" id="IPR011009">
    <property type="entry name" value="Kinase-like_dom_sf"/>
</dbReference>
<evidence type="ECO:0000313" key="3">
    <source>
        <dbReference type="EMBL" id="CAL6032494.1"/>
    </source>
</evidence>
<dbReference type="SUPFAM" id="SSF56112">
    <property type="entry name" value="Protein kinase-like (PK-like)"/>
    <property type="match status" value="1"/>
</dbReference>
<evidence type="ECO:0000313" key="4">
    <source>
        <dbReference type="Proteomes" id="UP001642409"/>
    </source>
</evidence>